<protein>
    <submittedName>
        <fullName evidence="2">Uncharacterized protein</fullName>
    </submittedName>
</protein>
<keyword evidence="3" id="KW-1185">Reference proteome</keyword>
<organism evidence="2 3">
    <name type="scientific">Dryococelus australis</name>
    <dbReference type="NCBI Taxonomy" id="614101"/>
    <lineage>
        <taxon>Eukaryota</taxon>
        <taxon>Metazoa</taxon>
        <taxon>Ecdysozoa</taxon>
        <taxon>Arthropoda</taxon>
        <taxon>Hexapoda</taxon>
        <taxon>Insecta</taxon>
        <taxon>Pterygota</taxon>
        <taxon>Neoptera</taxon>
        <taxon>Polyneoptera</taxon>
        <taxon>Phasmatodea</taxon>
        <taxon>Verophasmatodea</taxon>
        <taxon>Anareolatae</taxon>
        <taxon>Phasmatidae</taxon>
        <taxon>Eurycanthinae</taxon>
        <taxon>Dryococelus</taxon>
    </lineage>
</organism>
<reference evidence="2 3" key="1">
    <citation type="submission" date="2023-02" db="EMBL/GenBank/DDBJ databases">
        <title>LHISI_Scaffold_Assembly.</title>
        <authorList>
            <person name="Stuart O.P."/>
            <person name="Cleave R."/>
            <person name="Magrath M.J.L."/>
            <person name="Mikheyev A.S."/>
        </authorList>
    </citation>
    <scope>NUCLEOTIDE SEQUENCE [LARGE SCALE GENOMIC DNA]</scope>
    <source>
        <strain evidence="2">Daus_M_001</strain>
        <tissue evidence="2">Leg muscle</tissue>
    </source>
</reference>
<proteinExistence type="predicted"/>
<evidence type="ECO:0000313" key="2">
    <source>
        <dbReference type="EMBL" id="KAJ8876779.1"/>
    </source>
</evidence>
<dbReference type="Proteomes" id="UP001159363">
    <property type="component" value="Chromosome 7"/>
</dbReference>
<sequence>MGCAPDRRTAMRSLSLSSSSNGLCSRRQTGLNPRPSHRIFASGNRAGRCRWSANFLGDHPLSPPLNSCTTPYSLQSPSSALKTALLRAAQISSLTLICSFYREQPLTGLSCRRGIMDSAPFSRDKGPWLAPTHLTGVVCASPLSREWPQYIQFLPATLWLLVPAVCAERVHHCAGTSLPCNTTPHATGKGCSRAGMKGRAKREIPEKTRRPTASSGTIHTCENPGVTQLRIEPAQLGGSINLRSNPGMCERDCKDIPALSKAGRKKIMIGSQRGSTPSWE</sequence>
<evidence type="ECO:0000313" key="3">
    <source>
        <dbReference type="Proteomes" id="UP001159363"/>
    </source>
</evidence>
<feature type="region of interest" description="Disordered" evidence="1">
    <location>
        <begin position="15"/>
        <end position="36"/>
    </location>
</feature>
<feature type="compositionally biased region" description="Polar residues" evidence="1">
    <location>
        <begin position="211"/>
        <end position="220"/>
    </location>
</feature>
<gene>
    <name evidence="2" type="ORF">PR048_021226</name>
</gene>
<feature type="region of interest" description="Disordered" evidence="1">
    <location>
        <begin position="191"/>
        <end position="222"/>
    </location>
</feature>
<accession>A0ABQ9GXP5</accession>
<comment type="caution">
    <text evidence="2">The sequence shown here is derived from an EMBL/GenBank/DDBJ whole genome shotgun (WGS) entry which is preliminary data.</text>
</comment>
<dbReference type="EMBL" id="JARBHB010000008">
    <property type="protein sequence ID" value="KAJ8876779.1"/>
    <property type="molecule type" value="Genomic_DNA"/>
</dbReference>
<feature type="compositionally biased region" description="Low complexity" evidence="1">
    <location>
        <begin position="15"/>
        <end position="27"/>
    </location>
</feature>
<evidence type="ECO:0000256" key="1">
    <source>
        <dbReference type="SAM" id="MobiDB-lite"/>
    </source>
</evidence>
<name>A0ABQ9GXP5_9NEOP</name>